<dbReference type="SMART" id="SM00530">
    <property type="entry name" value="HTH_XRE"/>
    <property type="match status" value="1"/>
</dbReference>
<protein>
    <submittedName>
        <fullName evidence="3">Helix-turn-helix domain-containing protein</fullName>
    </submittedName>
</protein>
<dbReference type="SUPFAM" id="SSF47413">
    <property type="entry name" value="lambda repressor-like DNA-binding domains"/>
    <property type="match status" value="1"/>
</dbReference>
<feature type="domain" description="HTH cro/C1-type" evidence="2">
    <location>
        <begin position="6"/>
        <end position="60"/>
    </location>
</feature>
<evidence type="ECO:0000313" key="4">
    <source>
        <dbReference type="Proteomes" id="UP001597541"/>
    </source>
</evidence>
<keyword evidence="4" id="KW-1185">Reference proteome</keyword>
<evidence type="ECO:0000259" key="2">
    <source>
        <dbReference type="PROSITE" id="PS50943"/>
    </source>
</evidence>
<dbReference type="NCBIfam" id="NF041951">
    <property type="entry name" value="phage_RstR"/>
    <property type="match status" value="1"/>
</dbReference>
<gene>
    <name evidence="3" type="ORF">ACFSUF_18805</name>
</gene>
<dbReference type="CDD" id="cd00093">
    <property type="entry name" value="HTH_XRE"/>
    <property type="match status" value="1"/>
</dbReference>
<dbReference type="PROSITE" id="PS50943">
    <property type="entry name" value="HTH_CROC1"/>
    <property type="match status" value="1"/>
</dbReference>
<name>A0ABW5PHG3_9BACL</name>
<dbReference type="InterPro" id="IPR001387">
    <property type="entry name" value="Cro/C1-type_HTH"/>
</dbReference>
<sequence length="112" mass="12550">MFADRLSILRTNKKLTHQDMADRLGITRQAYGNYESGKREPDYETLQKLADLFNVSLDYLLGRDQAHDENKGFAFYGGGSDLTEEEKEIAEAAANAAIDAYRKGKKKGNEGN</sequence>
<evidence type="ECO:0000256" key="1">
    <source>
        <dbReference type="ARBA" id="ARBA00023125"/>
    </source>
</evidence>
<organism evidence="3 4">
    <name type="scientific">Paenibacillus gansuensis</name>
    <dbReference type="NCBI Taxonomy" id="306542"/>
    <lineage>
        <taxon>Bacteria</taxon>
        <taxon>Bacillati</taxon>
        <taxon>Bacillota</taxon>
        <taxon>Bacilli</taxon>
        <taxon>Bacillales</taxon>
        <taxon>Paenibacillaceae</taxon>
        <taxon>Paenibacillus</taxon>
    </lineage>
</organism>
<accession>A0ABW5PHG3</accession>
<evidence type="ECO:0000313" key="3">
    <source>
        <dbReference type="EMBL" id="MFD2614466.1"/>
    </source>
</evidence>
<dbReference type="Proteomes" id="UP001597541">
    <property type="component" value="Unassembled WGS sequence"/>
</dbReference>
<dbReference type="EMBL" id="JBHUME010000012">
    <property type="protein sequence ID" value="MFD2614466.1"/>
    <property type="molecule type" value="Genomic_DNA"/>
</dbReference>
<reference evidence="4" key="1">
    <citation type="journal article" date="2019" name="Int. J. Syst. Evol. Microbiol.">
        <title>The Global Catalogue of Microorganisms (GCM) 10K type strain sequencing project: providing services to taxonomists for standard genome sequencing and annotation.</title>
        <authorList>
            <consortium name="The Broad Institute Genomics Platform"/>
            <consortium name="The Broad Institute Genome Sequencing Center for Infectious Disease"/>
            <person name="Wu L."/>
            <person name="Ma J."/>
        </authorList>
    </citation>
    <scope>NUCLEOTIDE SEQUENCE [LARGE SCALE GENOMIC DNA]</scope>
    <source>
        <strain evidence="4">KCTC 3950</strain>
    </source>
</reference>
<dbReference type="PANTHER" id="PTHR46558">
    <property type="entry name" value="TRACRIPTIONAL REGULATORY PROTEIN-RELATED-RELATED"/>
    <property type="match status" value="1"/>
</dbReference>
<dbReference type="Pfam" id="PF01381">
    <property type="entry name" value="HTH_3"/>
    <property type="match status" value="1"/>
</dbReference>
<dbReference type="InterPro" id="IPR049639">
    <property type="entry name" value="RstR"/>
</dbReference>
<dbReference type="Gene3D" id="1.10.260.40">
    <property type="entry name" value="lambda repressor-like DNA-binding domains"/>
    <property type="match status" value="1"/>
</dbReference>
<dbReference type="RefSeq" id="WP_377605364.1">
    <property type="nucleotide sequence ID" value="NZ_JBHUME010000012.1"/>
</dbReference>
<comment type="caution">
    <text evidence="3">The sequence shown here is derived from an EMBL/GenBank/DDBJ whole genome shotgun (WGS) entry which is preliminary data.</text>
</comment>
<proteinExistence type="predicted"/>
<dbReference type="InterPro" id="IPR010982">
    <property type="entry name" value="Lambda_DNA-bd_dom_sf"/>
</dbReference>
<dbReference type="PANTHER" id="PTHR46558:SF14">
    <property type="entry name" value="HTH-TYPE TRANSCRIPTIONAL REGULATOR ANSR"/>
    <property type="match status" value="1"/>
</dbReference>
<keyword evidence="1" id="KW-0238">DNA-binding</keyword>